<dbReference type="RefSeq" id="WP_074485921.1">
    <property type="nucleotide sequence ID" value="NZ_FMXP01000012.1"/>
</dbReference>
<protein>
    <submittedName>
        <fullName evidence="1">Uncharacterized protein</fullName>
    </submittedName>
</protein>
<dbReference type="EMBL" id="FMXP01000012">
    <property type="protein sequence ID" value="SDB20627.1"/>
    <property type="molecule type" value="Genomic_DNA"/>
</dbReference>
<proteinExistence type="predicted"/>
<dbReference type="Gene3D" id="3.40.50.300">
    <property type="entry name" value="P-loop containing nucleotide triphosphate hydrolases"/>
    <property type="match status" value="1"/>
</dbReference>
<sequence length="483" mass="56749">MKIKDINFGQINGRNESKEPNFSEMFYDGNGHYKELESTRKFLIVGRKGTGKTTLAEYFLTSSKKNQESKMLTSTDFVSNKLKEFYYSSITSEEEVLFWKYIYLCELGNLIISHYERLPFWHFIKKGRGRRMQSFLETNQMMIQELVKEDSETVNSNASMSISGEIGTTLSGTSLSATKTTSRRSKYFEVYDSLFDEVMKVIGSDKVKYTIFYDDMDQLEEYEDNSKFKSLIKSMIYAAEEINLKISDYNNSKICILLRNDVVSLLQKDANNLNKTVRDLGIEIKWFNPNVQSSLIEHPLMQMVLHKIKKSYKEKDISLEEIINQYFPEEKVFSFMMERGFGRPRDIISFLNEYKKYFGNEEVILIENLKRVEPQYSEHLYSELTNEIKMTGRADRMREIFECISRRGYPSFKFSQLQKFMIEQGLDTATLLDDLSLMVDLGILGVVLKNKRLEFTFRDNLEKSVDNQTRFTLHYGLRKYFNV</sequence>
<gene>
    <name evidence="1" type="ORF">SAMN02910293_01053</name>
</gene>
<dbReference type="STRING" id="439219.SAMN02910293_01053"/>
<accession>A0A1G6BJ68</accession>
<name>A0A1G6BJ68_9STRE</name>
<reference evidence="1 2" key="1">
    <citation type="submission" date="2016-10" db="EMBL/GenBank/DDBJ databases">
        <authorList>
            <person name="de Groot N.N."/>
        </authorList>
    </citation>
    <scope>NUCLEOTIDE SEQUENCE [LARGE SCALE GENOMIC DNA]</scope>
    <source>
        <strain evidence="1 2">A-4</strain>
    </source>
</reference>
<evidence type="ECO:0000313" key="1">
    <source>
        <dbReference type="EMBL" id="SDB20627.1"/>
    </source>
</evidence>
<organism evidence="1 2">
    <name type="scientific">Streptococcus henryi</name>
    <dbReference type="NCBI Taxonomy" id="439219"/>
    <lineage>
        <taxon>Bacteria</taxon>
        <taxon>Bacillati</taxon>
        <taxon>Bacillota</taxon>
        <taxon>Bacilli</taxon>
        <taxon>Lactobacillales</taxon>
        <taxon>Streptococcaceae</taxon>
        <taxon>Streptococcus</taxon>
    </lineage>
</organism>
<evidence type="ECO:0000313" key="2">
    <source>
        <dbReference type="Proteomes" id="UP000182508"/>
    </source>
</evidence>
<dbReference type="AlphaFoldDB" id="A0A1G6BJ68"/>
<dbReference type="InterPro" id="IPR027417">
    <property type="entry name" value="P-loop_NTPase"/>
</dbReference>
<dbReference type="SUPFAM" id="SSF52540">
    <property type="entry name" value="P-loop containing nucleoside triphosphate hydrolases"/>
    <property type="match status" value="1"/>
</dbReference>
<keyword evidence="2" id="KW-1185">Reference proteome</keyword>
<dbReference type="Proteomes" id="UP000182508">
    <property type="component" value="Unassembled WGS sequence"/>
</dbReference>
<dbReference type="NCBIfam" id="NF047389">
    <property type="entry name" value="ATPase_Sll1717"/>
    <property type="match status" value="1"/>
</dbReference>
<dbReference type="InterPro" id="IPR059206">
    <property type="entry name" value="Sll1717-like"/>
</dbReference>